<accession>A0A8J2JLW8</accession>
<dbReference type="Proteomes" id="UP000708208">
    <property type="component" value="Unassembled WGS sequence"/>
</dbReference>
<reference evidence="2" key="1">
    <citation type="submission" date="2021-06" db="EMBL/GenBank/DDBJ databases">
        <authorList>
            <person name="Hodson N. C."/>
            <person name="Mongue J. A."/>
            <person name="Jaron S. K."/>
        </authorList>
    </citation>
    <scope>NUCLEOTIDE SEQUENCE</scope>
</reference>
<proteinExistence type="predicted"/>
<name>A0A8J2JLW8_9HEXA</name>
<keyword evidence="1" id="KW-0472">Membrane</keyword>
<protein>
    <submittedName>
        <fullName evidence="2">Uncharacterized protein</fullName>
    </submittedName>
</protein>
<evidence type="ECO:0000313" key="3">
    <source>
        <dbReference type="Proteomes" id="UP000708208"/>
    </source>
</evidence>
<comment type="caution">
    <text evidence="2">The sequence shown here is derived from an EMBL/GenBank/DDBJ whole genome shotgun (WGS) entry which is preliminary data.</text>
</comment>
<keyword evidence="1" id="KW-1133">Transmembrane helix</keyword>
<sequence>MLSLPRFASVFLISYGVFPQTFHNKLRNRYFTGKAFAFLITRCCAKRHQDKSFRVLKTFLTKKAVVYVYAFPCVSTEMCLTELKHIYATVVQDGKAIIWDPKITMDNVTSLSVYSKQIDLFEKNVSRHSFANAVEYFLMQGLNITAISEKQKLMKNTCPFIFKSVLDSFQSSYIGDLTVVSTGRSLPFKFFTPDGIYVAKESLQLFSNPLKSSVWFGILGICCICSLVFSRKDYREFTSATIWASNTYQFLGVLVEQSHVKALGYHQRAIFGTWLLACLIFLNSYRAVLKTEVNVGRIDSKWEYLDQIVSFNAVVILQKSVCNHYSQRFDSLYSAKETIEEIWSELKDFKKFHVFDFYKSLQWIEVQTGKLISSMQYNEAFGGSVKQREYLTNLAAKGALFGKWGRERLYLICESKIQNFVNNANSTEYAFVARSDDVAFYQETLKQVEGLKVGDNLKVDDGYLTFSNIFGMSSNMRTEHHRCVSGRMKMLMESGIYWFWEKLEGIRFPKYKMVSKKENLEKPLSFSGSCMQLVFYCFLVSMVVHTTVFVLECIVNSVKLRMLALGVVYMKIVKTFILKFPIL</sequence>
<feature type="transmembrane region" description="Helical" evidence="1">
    <location>
        <begin position="533"/>
        <end position="555"/>
    </location>
</feature>
<evidence type="ECO:0000313" key="2">
    <source>
        <dbReference type="EMBL" id="CAG7722546.1"/>
    </source>
</evidence>
<keyword evidence="1" id="KW-0812">Transmembrane</keyword>
<dbReference type="AlphaFoldDB" id="A0A8J2JLW8"/>
<keyword evidence="3" id="KW-1185">Reference proteome</keyword>
<gene>
    <name evidence="2" type="ORF">AFUS01_LOCUS11677</name>
</gene>
<evidence type="ECO:0000256" key="1">
    <source>
        <dbReference type="SAM" id="Phobius"/>
    </source>
</evidence>
<organism evidence="2 3">
    <name type="scientific">Allacma fusca</name>
    <dbReference type="NCBI Taxonomy" id="39272"/>
    <lineage>
        <taxon>Eukaryota</taxon>
        <taxon>Metazoa</taxon>
        <taxon>Ecdysozoa</taxon>
        <taxon>Arthropoda</taxon>
        <taxon>Hexapoda</taxon>
        <taxon>Collembola</taxon>
        <taxon>Symphypleona</taxon>
        <taxon>Sminthuridae</taxon>
        <taxon>Allacma</taxon>
    </lineage>
</organism>
<dbReference type="EMBL" id="CAJVCH010090273">
    <property type="protein sequence ID" value="CAG7722546.1"/>
    <property type="molecule type" value="Genomic_DNA"/>
</dbReference>